<dbReference type="AlphaFoldDB" id="A0A2Y9C1N0"/>
<feature type="region of interest" description="Disordered" evidence="1">
    <location>
        <begin position="25"/>
        <end position="75"/>
    </location>
</feature>
<accession>A0A2Y9C1N0</accession>
<dbReference type="Proteomes" id="UP000250028">
    <property type="component" value="Unassembled WGS sequence"/>
</dbReference>
<name>A0A2Y9C1N0_9MICO</name>
<protein>
    <recommendedName>
        <fullName evidence="5">Lipoprotein</fullName>
    </recommendedName>
</protein>
<keyword evidence="2" id="KW-0732">Signal</keyword>
<feature type="chain" id="PRO_5038730787" description="Lipoprotein" evidence="2">
    <location>
        <begin position="22"/>
        <end position="229"/>
    </location>
</feature>
<reference evidence="4" key="1">
    <citation type="submission" date="2016-10" db="EMBL/GenBank/DDBJ databases">
        <authorList>
            <person name="Varghese N."/>
            <person name="Submissions S."/>
        </authorList>
    </citation>
    <scope>NUCLEOTIDE SEQUENCE [LARGE SCALE GENOMIC DNA]</scope>
    <source>
        <strain evidence="4">DSM 22951</strain>
    </source>
</reference>
<keyword evidence="4" id="KW-1185">Reference proteome</keyword>
<evidence type="ECO:0000313" key="3">
    <source>
        <dbReference type="EMBL" id="SSA34613.1"/>
    </source>
</evidence>
<evidence type="ECO:0000256" key="2">
    <source>
        <dbReference type="SAM" id="SignalP"/>
    </source>
</evidence>
<evidence type="ECO:0000256" key="1">
    <source>
        <dbReference type="SAM" id="MobiDB-lite"/>
    </source>
</evidence>
<evidence type="ECO:0000313" key="4">
    <source>
        <dbReference type="Proteomes" id="UP000250028"/>
    </source>
</evidence>
<evidence type="ECO:0008006" key="5">
    <source>
        <dbReference type="Google" id="ProtNLM"/>
    </source>
</evidence>
<sequence length="229" mass="23639">MARSRPMMAGLSVVVAALVLAGCGRSATEGGRSPAPATTTASPARHVAPSTTPVGSPGADSSDPTTPSQDELDYQNAGSETIAKVARELHISTDNFAFEWHPSRMVGYYTLDNQRGPMAAAGITPMKVQYSAETLEKMADTVMTKVSTDTTGLHSVSVDVGAQRVVVAGTAGFFASPEWRRAAAGVPIRVQVEDASDAPSVAAGEVAGRRHSGAFHAHAAWPYSSGGEG</sequence>
<dbReference type="PROSITE" id="PS51257">
    <property type="entry name" value="PROKAR_LIPOPROTEIN"/>
    <property type="match status" value="1"/>
</dbReference>
<organism evidence="3 4">
    <name type="scientific">Branchiibius hedensis</name>
    <dbReference type="NCBI Taxonomy" id="672460"/>
    <lineage>
        <taxon>Bacteria</taxon>
        <taxon>Bacillati</taxon>
        <taxon>Actinomycetota</taxon>
        <taxon>Actinomycetes</taxon>
        <taxon>Micrococcales</taxon>
        <taxon>Dermacoccaceae</taxon>
        <taxon>Branchiibius</taxon>
    </lineage>
</organism>
<feature type="compositionally biased region" description="Low complexity" evidence="1">
    <location>
        <begin position="33"/>
        <end position="44"/>
    </location>
</feature>
<dbReference type="EMBL" id="UESZ01000001">
    <property type="protein sequence ID" value="SSA34613.1"/>
    <property type="molecule type" value="Genomic_DNA"/>
</dbReference>
<dbReference type="RefSeq" id="WP_109685338.1">
    <property type="nucleotide sequence ID" value="NZ_QGDN01000001.1"/>
</dbReference>
<proteinExistence type="predicted"/>
<gene>
    <name evidence="3" type="ORF">SAMN04489750_1938</name>
</gene>
<feature type="signal peptide" evidence="2">
    <location>
        <begin position="1"/>
        <end position="21"/>
    </location>
</feature>